<feature type="non-terminal residue" evidence="1">
    <location>
        <position position="1"/>
    </location>
</feature>
<dbReference type="Proteomes" id="UP000663864">
    <property type="component" value="Unassembled WGS sequence"/>
</dbReference>
<dbReference type="PANTHER" id="PTHR23509:SF10">
    <property type="entry name" value="LD21067P"/>
    <property type="match status" value="1"/>
</dbReference>
<evidence type="ECO:0000313" key="3">
    <source>
        <dbReference type="Proteomes" id="UP000663864"/>
    </source>
</evidence>
<accession>A0A815UHA8</accession>
<proteinExistence type="predicted"/>
<dbReference type="Proteomes" id="UP000663836">
    <property type="component" value="Unassembled WGS sequence"/>
</dbReference>
<reference evidence="1" key="1">
    <citation type="submission" date="2021-02" db="EMBL/GenBank/DDBJ databases">
        <authorList>
            <person name="Nowell W R."/>
        </authorList>
    </citation>
    <scope>NUCLEOTIDE SEQUENCE</scope>
</reference>
<dbReference type="GO" id="GO:0005737">
    <property type="term" value="C:cytoplasm"/>
    <property type="evidence" value="ECO:0007669"/>
    <property type="project" value="TreeGrafter"/>
</dbReference>
<dbReference type="GO" id="GO:0004620">
    <property type="term" value="F:phospholipase activity"/>
    <property type="evidence" value="ECO:0007669"/>
    <property type="project" value="TreeGrafter"/>
</dbReference>
<comment type="caution">
    <text evidence="1">The sequence shown here is derived from an EMBL/GenBank/DDBJ whole genome shotgun (WGS) entry which is preliminary data.</text>
</comment>
<dbReference type="EMBL" id="CAJOBD010002848">
    <property type="protein sequence ID" value="CAF3912071.1"/>
    <property type="molecule type" value="Genomic_DNA"/>
</dbReference>
<dbReference type="InterPro" id="IPR058055">
    <property type="entry name" value="PA-PLA1"/>
</dbReference>
<evidence type="ECO:0000313" key="1">
    <source>
        <dbReference type="EMBL" id="CAF1515915.1"/>
    </source>
</evidence>
<protein>
    <recommendedName>
        <fullName evidence="4">DDHD domain-containing protein</fullName>
    </recommendedName>
</protein>
<sequence>ASGIDNHLLLLALPSIIKLQTFINTTLSDILFYTSLVYCQKIISRCINEMNRLYNIFLQRNPSFNRQVSVIGHSLGKIEKKTI</sequence>
<name>A0A815UHA8_9BILA</name>
<dbReference type="PANTHER" id="PTHR23509">
    <property type="entry name" value="PA-PL1 PHOSPHOLIPASE FAMILY"/>
    <property type="match status" value="1"/>
</dbReference>
<evidence type="ECO:0000313" key="2">
    <source>
        <dbReference type="EMBL" id="CAF3912071.1"/>
    </source>
</evidence>
<organism evidence="1 3">
    <name type="scientific">Rotaria sordida</name>
    <dbReference type="NCBI Taxonomy" id="392033"/>
    <lineage>
        <taxon>Eukaryota</taxon>
        <taxon>Metazoa</taxon>
        <taxon>Spiralia</taxon>
        <taxon>Gnathifera</taxon>
        <taxon>Rotifera</taxon>
        <taxon>Eurotatoria</taxon>
        <taxon>Bdelloidea</taxon>
        <taxon>Philodinida</taxon>
        <taxon>Philodinidae</taxon>
        <taxon>Rotaria</taxon>
    </lineage>
</organism>
<dbReference type="AlphaFoldDB" id="A0A815UHA8"/>
<gene>
    <name evidence="2" type="ORF">JBS370_LOCUS21455</name>
    <name evidence="1" type="ORF">ZHD862_LOCUS38146</name>
</gene>
<dbReference type="EMBL" id="CAJNOT010008196">
    <property type="protein sequence ID" value="CAF1515915.1"/>
    <property type="molecule type" value="Genomic_DNA"/>
</dbReference>
<evidence type="ECO:0008006" key="4">
    <source>
        <dbReference type="Google" id="ProtNLM"/>
    </source>
</evidence>